<feature type="region of interest" description="Disordered" evidence="2">
    <location>
        <begin position="200"/>
        <end position="222"/>
    </location>
</feature>
<dbReference type="InterPro" id="IPR036249">
    <property type="entry name" value="Thioredoxin-like_sf"/>
</dbReference>
<dbReference type="PANTHER" id="PTHR23322:SF1">
    <property type="entry name" value="FAS-ASSOCIATED FACTOR 2"/>
    <property type="match status" value="1"/>
</dbReference>
<proteinExistence type="predicted"/>
<dbReference type="GO" id="GO:0005783">
    <property type="term" value="C:endoplasmic reticulum"/>
    <property type="evidence" value="ECO:0007669"/>
    <property type="project" value="TreeGrafter"/>
</dbReference>
<dbReference type="Pfam" id="PF00789">
    <property type="entry name" value="UBX"/>
    <property type="match status" value="1"/>
</dbReference>
<evidence type="ECO:0000259" key="3">
    <source>
        <dbReference type="PROSITE" id="PS50033"/>
    </source>
</evidence>
<dbReference type="InterPro" id="IPR001012">
    <property type="entry name" value="UBX_dom"/>
</dbReference>
<dbReference type="SMART" id="SM00594">
    <property type="entry name" value="UAS"/>
    <property type="match status" value="1"/>
</dbReference>
<reference evidence="4 5" key="1">
    <citation type="submission" date="2018-08" db="EMBL/GenBank/DDBJ databases">
        <title>Aphanomyces genome sequencing and annotation.</title>
        <authorList>
            <person name="Minardi D."/>
            <person name="Oidtmann B."/>
            <person name="Van Der Giezen M."/>
            <person name="Studholme D.J."/>
        </authorList>
    </citation>
    <scope>NUCLEOTIDE SEQUENCE [LARGE SCALE GENOMIC DNA]</scope>
    <source>
        <strain evidence="4 5">Yx</strain>
    </source>
</reference>
<evidence type="ECO:0000256" key="2">
    <source>
        <dbReference type="SAM" id="MobiDB-lite"/>
    </source>
</evidence>
<dbReference type="CDD" id="cd01767">
    <property type="entry name" value="UBX"/>
    <property type="match status" value="1"/>
</dbReference>
<dbReference type="Gene3D" id="3.40.30.10">
    <property type="entry name" value="Glutaredoxin"/>
    <property type="match status" value="1"/>
</dbReference>
<dbReference type="SUPFAM" id="SSF54236">
    <property type="entry name" value="Ubiquitin-like"/>
    <property type="match status" value="1"/>
</dbReference>
<feature type="domain" description="UBX" evidence="3">
    <location>
        <begin position="268"/>
        <end position="353"/>
    </location>
</feature>
<dbReference type="PROSITE" id="PS50033">
    <property type="entry name" value="UBX"/>
    <property type="match status" value="1"/>
</dbReference>
<dbReference type="InterPro" id="IPR029071">
    <property type="entry name" value="Ubiquitin-like_domsf"/>
</dbReference>
<gene>
    <name evidence="4" type="ORF">DYB25_008507</name>
</gene>
<feature type="region of interest" description="Disordered" evidence="2">
    <location>
        <begin position="1"/>
        <end position="44"/>
    </location>
</feature>
<dbReference type="InterPro" id="IPR050730">
    <property type="entry name" value="UBX_domain-protein"/>
</dbReference>
<dbReference type="Gene3D" id="3.10.20.90">
    <property type="entry name" value="Phosphatidylinositol 3-kinase Catalytic Subunit, Chain A, domain 1"/>
    <property type="match status" value="1"/>
</dbReference>
<evidence type="ECO:0000313" key="4">
    <source>
        <dbReference type="EMBL" id="RHY05735.1"/>
    </source>
</evidence>
<protein>
    <recommendedName>
        <fullName evidence="3">UBX domain-containing protein</fullName>
    </recommendedName>
</protein>
<comment type="caution">
    <text evidence="4">The sequence shown here is derived from an EMBL/GenBank/DDBJ whole genome shotgun (WGS) entry which is preliminary data.</text>
</comment>
<dbReference type="SMART" id="SM00166">
    <property type="entry name" value="UBX"/>
    <property type="match status" value="1"/>
</dbReference>
<name>A0A397AHN6_APHAT</name>
<dbReference type="Proteomes" id="UP000266239">
    <property type="component" value="Unassembled WGS sequence"/>
</dbReference>
<evidence type="ECO:0000256" key="1">
    <source>
        <dbReference type="ARBA" id="ARBA00023054"/>
    </source>
</evidence>
<dbReference type="GO" id="GO:0043130">
    <property type="term" value="F:ubiquitin binding"/>
    <property type="evidence" value="ECO:0007669"/>
    <property type="project" value="TreeGrafter"/>
</dbReference>
<organism evidence="4 5">
    <name type="scientific">Aphanomyces astaci</name>
    <name type="common">Crayfish plague agent</name>
    <dbReference type="NCBI Taxonomy" id="112090"/>
    <lineage>
        <taxon>Eukaryota</taxon>
        <taxon>Sar</taxon>
        <taxon>Stramenopiles</taxon>
        <taxon>Oomycota</taxon>
        <taxon>Saprolegniomycetes</taxon>
        <taxon>Saprolegniales</taxon>
        <taxon>Verrucalvaceae</taxon>
        <taxon>Aphanomyces</taxon>
    </lineage>
</organism>
<dbReference type="InterPro" id="IPR006577">
    <property type="entry name" value="UAS"/>
</dbReference>
<dbReference type="EMBL" id="QUTA01007808">
    <property type="protein sequence ID" value="RHY05735.1"/>
    <property type="molecule type" value="Genomic_DNA"/>
</dbReference>
<dbReference type="GO" id="GO:0036503">
    <property type="term" value="P:ERAD pathway"/>
    <property type="evidence" value="ECO:0007669"/>
    <property type="project" value="TreeGrafter"/>
</dbReference>
<dbReference type="VEuPathDB" id="FungiDB:H257_02359"/>
<evidence type="ECO:0000313" key="5">
    <source>
        <dbReference type="Proteomes" id="UP000266239"/>
    </source>
</evidence>
<dbReference type="AlphaFoldDB" id="A0A397AHN6"/>
<sequence>MAEVATGLRRRVGHAEEGGNLDATTSQLSPLPASPDAIASAASPPTSSASLWQWIFGTQARDSPEDMAAALHNSLRQEYGDRCPDFMHVPFREATTLAKTEGKFLLIYLHSEVHQDAAAFCKNSLCTDDVQAFAAAHDNVLFWAGSVLAPEGYSVSLSLGAASFPFLCMVLSTPRGLNIVDKVQGTLSFSTEAQLLREQQDEEYQQSLEADRRKVEEEALRQAQEEEQARQLSIRLQEEADAARRAAAERESAIKVKRSRLANGPVTKGKDTAFLRLQLHNGTKLERLFWASDTFHTVRDFVDVAFFERDIAIVRYELATNYPRKCWGLDQSHVTLQDAVRWLGLTPQALLYVQDLDS</sequence>
<feature type="compositionally biased region" description="Basic and acidic residues" evidence="2">
    <location>
        <begin position="209"/>
        <end position="222"/>
    </location>
</feature>
<accession>A0A397AHN6</accession>
<dbReference type="SUPFAM" id="SSF52833">
    <property type="entry name" value="Thioredoxin-like"/>
    <property type="match status" value="1"/>
</dbReference>
<keyword evidence="1" id="KW-0175">Coiled coil</keyword>
<dbReference type="PANTHER" id="PTHR23322">
    <property type="entry name" value="FAS-ASSOCIATED PROTEIN"/>
    <property type="match status" value="1"/>
</dbReference>
<feature type="compositionally biased region" description="Low complexity" evidence="2">
    <location>
        <begin position="28"/>
        <end position="44"/>
    </location>
</feature>